<feature type="transmembrane region" description="Helical" evidence="1">
    <location>
        <begin position="6"/>
        <end position="26"/>
    </location>
</feature>
<keyword evidence="1" id="KW-1133">Transmembrane helix</keyword>
<comment type="caution">
    <text evidence="2">The sequence shown here is derived from an EMBL/GenBank/DDBJ whole genome shotgun (WGS) entry which is preliminary data.</text>
</comment>
<evidence type="ECO:0000256" key="1">
    <source>
        <dbReference type="SAM" id="Phobius"/>
    </source>
</evidence>
<sequence length="234" mass="26183">MFVTENGTGTGVLLGLGGVLLVLALFEDRLESFEFGGAKLRLRAAAADTYALAEEAERQGDSSTARRLREEARALLGVAEPAAAEYRALRDSMAPGPERTRALEEHVARTRRRAKEERFEPAEVLRWLREGNEEQRVTALVLMQALRELRDFEAVLDAIGHSYSAFEQYHAMRLAVDMVDDLDARQLRRLAETVTSQRGYRFFRGGDRWTLSGNILEKISARSSDTPAGDDLAR</sequence>
<gene>
    <name evidence="2" type="ORF">ITX44_16040</name>
</gene>
<dbReference type="EMBL" id="JADKYB010000007">
    <property type="protein sequence ID" value="MBM9506037.1"/>
    <property type="molecule type" value="Genomic_DNA"/>
</dbReference>
<keyword evidence="3" id="KW-1185">Reference proteome</keyword>
<dbReference type="Proteomes" id="UP000749040">
    <property type="component" value="Unassembled WGS sequence"/>
</dbReference>
<proteinExistence type="predicted"/>
<reference evidence="2 3" key="1">
    <citation type="submission" date="2021-01" db="EMBL/GenBank/DDBJ databases">
        <title>Streptomyces acididurans sp. nov., isolated from a peat swamp forest soil.</title>
        <authorList>
            <person name="Chantavorakit T."/>
            <person name="Duangmal K."/>
        </authorList>
    </citation>
    <scope>NUCLEOTIDE SEQUENCE [LARGE SCALE GENOMIC DNA]</scope>
    <source>
        <strain evidence="2 3">KK5PA1</strain>
    </source>
</reference>
<dbReference type="RefSeq" id="WP_205357883.1">
    <property type="nucleotide sequence ID" value="NZ_JADKYB010000007.1"/>
</dbReference>
<evidence type="ECO:0000313" key="2">
    <source>
        <dbReference type="EMBL" id="MBM9506037.1"/>
    </source>
</evidence>
<evidence type="ECO:0000313" key="3">
    <source>
        <dbReference type="Proteomes" id="UP000749040"/>
    </source>
</evidence>
<protein>
    <submittedName>
        <fullName evidence="2">Uncharacterized protein</fullName>
    </submittedName>
</protein>
<name>A0ABS2TSI0_9ACTN</name>
<accession>A0ABS2TSI0</accession>
<organism evidence="2 3">
    <name type="scientific">Actinacidiphila acididurans</name>
    <dbReference type="NCBI Taxonomy" id="2784346"/>
    <lineage>
        <taxon>Bacteria</taxon>
        <taxon>Bacillati</taxon>
        <taxon>Actinomycetota</taxon>
        <taxon>Actinomycetes</taxon>
        <taxon>Kitasatosporales</taxon>
        <taxon>Streptomycetaceae</taxon>
        <taxon>Actinacidiphila</taxon>
    </lineage>
</organism>
<keyword evidence="1" id="KW-0472">Membrane</keyword>
<keyword evidence="1" id="KW-0812">Transmembrane</keyword>